<keyword evidence="3" id="KW-1185">Reference proteome</keyword>
<organism evidence="2 3">
    <name type="scientific">Clunio marinus</name>
    <dbReference type="NCBI Taxonomy" id="568069"/>
    <lineage>
        <taxon>Eukaryota</taxon>
        <taxon>Metazoa</taxon>
        <taxon>Ecdysozoa</taxon>
        <taxon>Arthropoda</taxon>
        <taxon>Hexapoda</taxon>
        <taxon>Insecta</taxon>
        <taxon>Pterygota</taxon>
        <taxon>Neoptera</taxon>
        <taxon>Endopterygota</taxon>
        <taxon>Diptera</taxon>
        <taxon>Nematocera</taxon>
        <taxon>Chironomoidea</taxon>
        <taxon>Chironomidae</taxon>
        <taxon>Clunio</taxon>
    </lineage>
</organism>
<protein>
    <submittedName>
        <fullName evidence="2">CLUMA_CG007281, isoform A</fullName>
    </submittedName>
</protein>
<evidence type="ECO:0000256" key="1">
    <source>
        <dbReference type="SAM" id="MobiDB-lite"/>
    </source>
</evidence>
<sequence length="120" mass="13865">MKGKILIELMEWKNRSHVLSMEEEWLALFHVKKVYVCAGNDKITLSAPNISSPKLRHKNSDEGEAGEGERSFYYPKGTYAELRSRLPGKEMILKRCWLSLLLKRASRDVNLITKIFVLVD</sequence>
<reference evidence="2 3" key="1">
    <citation type="submission" date="2015-04" db="EMBL/GenBank/DDBJ databases">
        <authorList>
            <person name="Syromyatnikov M.Y."/>
            <person name="Popov V.N."/>
        </authorList>
    </citation>
    <scope>NUCLEOTIDE SEQUENCE [LARGE SCALE GENOMIC DNA]</scope>
</reference>
<proteinExistence type="predicted"/>
<evidence type="ECO:0000313" key="3">
    <source>
        <dbReference type="Proteomes" id="UP000183832"/>
    </source>
</evidence>
<evidence type="ECO:0000313" key="2">
    <source>
        <dbReference type="EMBL" id="CRK93753.1"/>
    </source>
</evidence>
<feature type="region of interest" description="Disordered" evidence="1">
    <location>
        <begin position="48"/>
        <end position="70"/>
    </location>
</feature>
<dbReference type="AlphaFoldDB" id="A0A1J1I5U4"/>
<gene>
    <name evidence="2" type="ORF">CLUMA_CG007281</name>
</gene>
<dbReference type="Proteomes" id="UP000183832">
    <property type="component" value="Unassembled WGS sequence"/>
</dbReference>
<dbReference type="EMBL" id="CVRI01000038">
    <property type="protein sequence ID" value="CRK93753.1"/>
    <property type="molecule type" value="Genomic_DNA"/>
</dbReference>
<name>A0A1J1I5U4_9DIPT</name>
<accession>A0A1J1I5U4</accession>